<gene>
    <name evidence="1" type="ORF">BDR25DRAFT_354749</name>
</gene>
<evidence type="ECO:0000313" key="2">
    <source>
        <dbReference type="Proteomes" id="UP000799755"/>
    </source>
</evidence>
<name>A0ACB6QWW2_9PLEO</name>
<organism evidence="1 2">
    <name type="scientific">Lindgomyces ingoldianus</name>
    <dbReference type="NCBI Taxonomy" id="673940"/>
    <lineage>
        <taxon>Eukaryota</taxon>
        <taxon>Fungi</taxon>
        <taxon>Dikarya</taxon>
        <taxon>Ascomycota</taxon>
        <taxon>Pezizomycotina</taxon>
        <taxon>Dothideomycetes</taxon>
        <taxon>Pleosporomycetidae</taxon>
        <taxon>Pleosporales</taxon>
        <taxon>Lindgomycetaceae</taxon>
        <taxon>Lindgomyces</taxon>
    </lineage>
</organism>
<dbReference type="Proteomes" id="UP000799755">
    <property type="component" value="Unassembled WGS sequence"/>
</dbReference>
<accession>A0ACB6QWW2</accession>
<comment type="caution">
    <text evidence="1">The sequence shown here is derived from an EMBL/GenBank/DDBJ whole genome shotgun (WGS) entry which is preliminary data.</text>
</comment>
<sequence>CRIEHRSACSAVVGHGRHVGMHHRTRTLQFGSYAFAGSLVEILLTITHGGCVCIPSEEQRRSDLALAISRMRINWAFLTSTVLDLLRPEAVPSLTTLCVGGEPIRISQIAQWETRVHLRQTYGSSEMSGVVSSLRLNNTSSTKDVGRASTGICWIVDPNDHSKLAPIGAVGEVLIEGAILGREYIDEPDKTASTFIEAPAWRGSFGANINQPRLYKTGDLARYKQDGSIELLGRKDNQVKLRGQRIELEEIEHQAKLASTYVKQIAVELIRPQEDEDGMLACFIVVNDSTDPPAHEDEEQAALRTHTQNAIQAVQARLEEWLPQYMVPSVFIPVPGLPATSSRKIDRKRLREIGASFSAQQLAEMRAISQGPKRLPSTQTEQTLQQLWGQALQIEPQSIGLDDSFFRLGGDSIMAMELVGEARRIGMHLSVADIFRNPTLADLASLDYSHSGNTAEDILPFSLLGEEVDVATVRKEAAVSCGVDAGLVEDLYQCSPLQEGLVSLTSKRAGDYIMQSVLELRDEIDEETFRAAWEYVFRSMAVLRTRIVQNSKLGLLQAVIAEGIRWREAEELEEYLEKDKSVSMGLGEPLTRYAIVTERKEEKRWIVWTIHHALYDGWSLPRIIDAVTKAYTEGMIEPQPSFHAFIKYLNQQDQEITALYWQDALYGCQATLFPPLPSAVQQPVADAMIDYQCPPLLKAPSDTTTSTLVRAAWAIVASRYTNSDDVVFGTTVTGRNAPVDDIEAMIGPTIATVPVRVRVAGDQTVSAFLQGLQQQATDMIPYEQTGLQRIAKMSADARHACGFQTLLVIQPINDAPGSDRVLGEWHDHSEPQDVSTYGLMLQCTLAADGIRITASFDKRVVEEWLVKKILSQFSFIMQQLAKAQPGDKVANMDPLTPEERTELWAWNHETPAAIERCIHDLFAEHVQEQPDAPAICSWDGELTYDELDALSTRLASHLVGLGVKPEDIVPLCFEKSMWTVVAMLAVLKAGGAFLLLDLSLPHERLKSMCSRVSGTLALASQAAVPVAESLIQWCSSLNTLLGPPQYNPQIRPMLSSPLEAQENQKDAELSIGQRAPLW</sequence>
<keyword evidence="2" id="KW-1185">Reference proteome</keyword>
<dbReference type="EMBL" id="MU003505">
    <property type="protein sequence ID" value="KAF2471494.1"/>
    <property type="molecule type" value="Genomic_DNA"/>
</dbReference>
<evidence type="ECO:0000313" key="1">
    <source>
        <dbReference type="EMBL" id="KAF2471494.1"/>
    </source>
</evidence>
<protein>
    <submittedName>
        <fullName evidence="1">Acetyl-CoA synthetase-like protein</fullName>
    </submittedName>
</protein>
<proteinExistence type="predicted"/>
<feature type="non-terminal residue" evidence="1">
    <location>
        <position position="1"/>
    </location>
</feature>
<reference evidence="1" key="1">
    <citation type="journal article" date="2020" name="Stud. Mycol.">
        <title>101 Dothideomycetes genomes: a test case for predicting lifestyles and emergence of pathogens.</title>
        <authorList>
            <person name="Haridas S."/>
            <person name="Albert R."/>
            <person name="Binder M."/>
            <person name="Bloem J."/>
            <person name="Labutti K."/>
            <person name="Salamov A."/>
            <person name="Andreopoulos B."/>
            <person name="Baker S."/>
            <person name="Barry K."/>
            <person name="Bills G."/>
            <person name="Bluhm B."/>
            <person name="Cannon C."/>
            <person name="Castanera R."/>
            <person name="Culley D."/>
            <person name="Daum C."/>
            <person name="Ezra D."/>
            <person name="Gonzalez J."/>
            <person name="Henrissat B."/>
            <person name="Kuo A."/>
            <person name="Liang C."/>
            <person name="Lipzen A."/>
            <person name="Lutzoni F."/>
            <person name="Magnuson J."/>
            <person name="Mondo S."/>
            <person name="Nolan M."/>
            <person name="Ohm R."/>
            <person name="Pangilinan J."/>
            <person name="Park H.-J."/>
            <person name="Ramirez L."/>
            <person name="Alfaro M."/>
            <person name="Sun H."/>
            <person name="Tritt A."/>
            <person name="Yoshinaga Y."/>
            <person name="Zwiers L.-H."/>
            <person name="Turgeon B."/>
            <person name="Goodwin S."/>
            <person name="Spatafora J."/>
            <person name="Crous P."/>
            <person name="Grigoriev I."/>
        </authorList>
    </citation>
    <scope>NUCLEOTIDE SEQUENCE</scope>
    <source>
        <strain evidence="1">ATCC 200398</strain>
    </source>
</reference>